<evidence type="ECO:0000313" key="2">
    <source>
        <dbReference type="Proteomes" id="UP000823674"/>
    </source>
</evidence>
<protein>
    <submittedName>
        <fullName evidence="1">Uncharacterized protein</fullName>
    </submittedName>
</protein>
<gene>
    <name evidence="1" type="primary">A05p000420.1_BraROA</name>
    <name evidence="1" type="ORF">IGI04_042845</name>
</gene>
<comment type="caution">
    <text evidence="1">The sequence shown here is derived from an EMBL/GenBank/DDBJ whole genome shotgun (WGS) entry which is preliminary data.</text>
</comment>
<dbReference type="EMBL" id="JADBGQ010000088">
    <property type="protein sequence ID" value="KAG5373839.1"/>
    <property type="molecule type" value="Genomic_DNA"/>
</dbReference>
<proteinExistence type="predicted"/>
<keyword evidence="2" id="KW-1185">Reference proteome</keyword>
<name>A0ABQ7KHF2_BRACM</name>
<accession>A0ABQ7KHF2</accession>
<dbReference type="Proteomes" id="UP000823674">
    <property type="component" value="Unassembled WGS sequence"/>
</dbReference>
<reference evidence="1 2" key="1">
    <citation type="submission" date="2021-03" db="EMBL/GenBank/DDBJ databases">
        <authorList>
            <person name="King G.J."/>
            <person name="Bancroft I."/>
            <person name="Baten A."/>
            <person name="Bloomfield J."/>
            <person name="Borpatragohain P."/>
            <person name="He Z."/>
            <person name="Irish N."/>
            <person name="Irwin J."/>
            <person name="Liu K."/>
            <person name="Mauleon R.P."/>
            <person name="Moore J."/>
            <person name="Morris R."/>
            <person name="Ostergaard L."/>
            <person name="Wang B."/>
            <person name="Wells R."/>
        </authorList>
    </citation>
    <scope>NUCLEOTIDE SEQUENCE [LARGE SCALE GENOMIC DNA]</scope>
    <source>
        <strain evidence="1">R-o-18</strain>
        <tissue evidence="1">Leaf</tissue>
    </source>
</reference>
<sequence>MTSVGVCLHTQDVRGCLWLFVCVCVCPSAHTGCPWLSISTHISTLVLGLSMLTLPVDCSGDFGPRGLSVQYTQDVCGCPPAHTGRLWLSVLFVCVRLCPLAHTGRLWLSISTHISTLVLGLSTLALPVDCSGDFGPHGLSVQYTHGRPVCADAHPRTSCGCPSAHTGRPWVSVSTYRMYVGVRVCLCVSVSTHSTSVAVHQFTYQHIGSWTQHADPSRGLFGTNWTFVAVRVCLCVSVSTHGTSVVVHQYTYQHVGPWTQHADPSRGQFGMSVAVRMCPCVSVCVRQHTQDIRGCPSVHISARWSLDSAHWPFPWIVWVIFGPRGLSVQYTQSVRGCPPAHTGRPWLSISTHRTSVAVRVCPCVSVSTHKTSVGIRQHTQDVRVCPSAHTGCRWLFVSVCVCPSAHTGCPWLSISTHISTLVLGLSTLTLPMDCSGDFGPRGLSVQYTQDVCGCPPAHTGRPTLALPVDCLGDFWPTRAICSVHTGRPWVSASTHRTSVAVRSCPSAHTGCPWLSVCVHVCPSAHTGRLWVSVSTHRMSVAVRVCPCVSVCVRQHTQDVCGCPSAHTGRLLLSVSTHRTSVALRVCPCVSLSTNKISVAVHQYTYQHDVRGCPPAHTGRPWLSVAVRQHTHDVRGCPCVSVYVRQHTLDVCGCPSAHIGRPCVSVSGCPCVSVCVRQHTQNVRGCPSVHISTLVLGLSTLTLPVDCSGDFGPRGLSVQYTQDVCGCPPAHTGRPWLSVCVRLCPSVHTGRPWLSISTDISTKTGVSYQPCVFVCVRLCPSAHTGSSWLSISTHISTLVLGLSTLALPVDCLGDFGPRGLSVQYTQDVRVCVCTHRTSVGVHQHAQDHTPDVRGCPSVHISARLSCPRSWIGSSGRTAVQGNAPVRVKELGECLGSWTSVGLSSISSVQLCGRVRDGYWASPGRLLGEPMVRVQDGSTKWVLVLGQGVAKLPECELRLSDRFAKGRKGEKPPMGGYGAVMGRFWEEGMGFLVTVRPGGWGQFKSSSLSHF</sequence>
<organism evidence="1 2">
    <name type="scientific">Brassica rapa subsp. trilocularis</name>
    <dbReference type="NCBI Taxonomy" id="1813537"/>
    <lineage>
        <taxon>Eukaryota</taxon>
        <taxon>Viridiplantae</taxon>
        <taxon>Streptophyta</taxon>
        <taxon>Embryophyta</taxon>
        <taxon>Tracheophyta</taxon>
        <taxon>Spermatophyta</taxon>
        <taxon>Magnoliopsida</taxon>
        <taxon>eudicotyledons</taxon>
        <taxon>Gunneridae</taxon>
        <taxon>Pentapetalae</taxon>
        <taxon>rosids</taxon>
        <taxon>malvids</taxon>
        <taxon>Brassicales</taxon>
        <taxon>Brassicaceae</taxon>
        <taxon>Brassiceae</taxon>
        <taxon>Brassica</taxon>
    </lineage>
</organism>
<evidence type="ECO:0000313" key="1">
    <source>
        <dbReference type="EMBL" id="KAG5373839.1"/>
    </source>
</evidence>